<dbReference type="SMART" id="SM00895">
    <property type="entry name" value="FCD"/>
    <property type="match status" value="1"/>
</dbReference>
<dbReference type="InterPro" id="IPR000524">
    <property type="entry name" value="Tscrpt_reg_HTH_GntR"/>
</dbReference>
<dbReference type="SUPFAM" id="SSF48008">
    <property type="entry name" value="GntR ligand-binding domain-like"/>
    <property type="match status" value="1"/>
</dbReference>
<dbReference type="Pfam" id="PF00392">
    <property type="entry name" value="GntR"/>
    <property type="match status" value="1"/>
</dbReference>
<keyword evidence="3" id="KW-0804">Transcription</keyword>
<dbReference type="Gene3D" id="1.20.120.530">
    <property type="entry name" value="GntR ligand-binding domain-like"/>
    <property type="match status" value="1"/>
</dbReference>
<keyword evidence="1" id="KW-0805">Transcription regulation</keyword>
<dbReference type="InterPro" id="IPR036390">
    <property type="entry name" value="WH_DNA-bd_sf"/>
</dbReference>
<organism evidence="5 6">
    <name type="scientific">Pseudovibrio denitrificans</name>
    <dbReference type="NCBI Taxonomy" id="258256"/>
    <lineage>
        <taxon>Bacteria</taxon>
        <taxon>Pseudomonadati</taxon>
        <taxon>Pseudomonadota</taxon>
        <taxon>Alphaproteobacteria</taxon>
        <taxon>Hyphomicrobiales</taxon>
        <taxon>Stappiaceae</taxon>
        <taxon>Pseudovibrio</taxon>
    </lineage>
</organism>
<dbReference type="EMBL" id="FPBD01000010">
    <property type="protein sequence ID" value="SFU14668.1"/>
    <property type="molecule type" value="Genomic_DNA"/>
</dbReference>
<dbReference type="CDD" id="cd07377">
    <property type="entry name" value="WHTH_GntR"/>
    <property type="match status" value="1"/>
</dbReference>
<dbReference type="GO" id="GO:0003700">
    <property type="term" value="F:DNA-binding transcription factor activity"/>
    <property type="evidence" value="ECO:0007669"/>
    <property type="project" value="InterPro"/>
</dbReference>
<evidence type="ECO:0000313" key="5">
    <source>
        <dbReference type="EMBL" id="SFU14668.1"/>
    </source>
</evidence>
<dbReference type="AlphaFoldDB" id="A0A1I7DSJ4"/>
<dbReference type="Pfam" id="PF07729">
    <property type="entry name" value="FCD"/>
    <property type="match status" value="1"/>
</dbReference>
<dbReference type="PRINTS" id="PR00035">
    <property type="entry name" value="HTHGNTR"/>
</dbReference>
<proteinExistence type="predicted"/>
<dbReference type="PROSITE" id="PS50949">
    <property type="entry name" value="HTH_GNTR"/>
    <property type="match status" value="1"/>
</dbReference>
<sequence>MTEANNRLYRMIGEQLKEKIKNKEYAIGGKLPPERTICQELGVSRTVVREAIIMLEIEGIVSVRKGSGIHILSDQPKRVEQAPEELDSILSRVSADLKSTGPFELLEARQNYECMIAELAAINATQKDIEELRRIQKNALAEDRSRDSKWDKEFHIALARSSSNPVLAMLEEILWHDRTANPLWQNLHTHIDVNDLNSWHQEHQLILDAIEARDPKRAYNAMWNHIESTKNTLYKASSALE</sequence>
<dbReference type="PANTHER" id="PTHR43537">
    <property type="entry name" value="TRANSCRIPTIONAL REGULATOR, GNTR FAMILY"/>
    <property type="match status" value="1"/>
</dbReference>
<evidence type="ECO:0000256" key="2">
    <source>
        <dbReference type="ARBA" id="ARBA00023125"/>
    </source>
</evidence>
<gene>
    <name evidence="5" type="ORF">SAMN05444141_11039</name>
</gene>
<dbReference type="InterPro" id="IPR008920">
    <property type="entry name" value="TF_FadR/GntR_C"/>
</dbReference>
<dbReference type="SUPFAM" id="SSF46785">
    <property type="entry name" value="Winged helix' DNA-binding domain"/>
    <property type="match status" value="1"/>
</dbReference>
<accession>A0A1I7DSJ4</accession>
<reference evidence="6" key="1">
    <citation type="submission" date="2016-10" db="EMBL/GenBank/DDBJ databases">
        <authorList>
            <person name="Varghese N."/>
            <person name="Submissions S."/>
        </authorList>
    </citation>
    <scope>NUCLEOTIDE SEQUENCE [LARGE SCALE GENOMIC DNA]</scope>
    <source>
        <strain evidence="6">DSM 17465</strain>
    </source>
</reference>
<dbReference type="SMART" id="SM00345">
    <property type="entry name" value="HTH_GNTR"/>
    <property type="match status" value="1"/>
</dbReference>
<evidence type="ECO:0000256" key="1">
    <source>
        <dbReference type="ARBA" id="ARBA00023015"/>
    </source>
</evidence>
<dbReference type="RefSeq" id="WP_054784167.1">
    <property type="nucleotide sequence ID" value="NZ_FPBD01000010.1"/>
</dbReference>
<dbReference type="PANTHER" id="PTHR43537:SF7">
    <property type="entry name" value="EXU REGULON TRANSCRIPTIONAL REGULATOR"/>
    <property type="match status" value="1"/>
</dbReference>
<dbReference type="InterPro" id="IPR011711">
    <property type="entry name" value="GntR_C"/>
</dbReference>
<evidence type="ECO:0000256" key="3">
    <source>
        <dbReference type="ARBA" id="ARBA00023163"/>
    </source>
</evidence>
<evidence type="ECO:0000313" key="6">
    <source>
        <dbReference type="Proteomes" id="UP000183371"/>
    </source>
</evidence>
<name>A0A1I7DSJ4_9HYPH</name>
<dbReference type="InterPro" id="IPR036388">
    <property type="entry name" value="WH-like_DNA-bd_sf"/>
</dbReference>
<dbReference type="Gene3D" id="1.10.10.10">
    <property type="entry name" value="Winged helix-like DNA-binding domain superfamily/Winged helix DNA-binding domain"/>
    <property type="match status" value="1"/>
</dbReference>
<keyword evidence="6" id="KW-1185">Reference proteome</keyword>
<keyword evidence="2" id="KW-0238">DNA-binding</keyword>
<protein>
    <submittedName>
        <fullName evidence="5">GntR family transcriptional regulator, hexuronate regulon transcriptional repressor</fullName>
    </submittedName>
</protein>
<dbReference type="Proteomes" id="UP000183371">
    <property type="component" value="Unassembled WGS sequence"/>
</dbReference>
<dbReference type="GO" id="GO:0003677">
    <property type="term" value="F:DNA binding"/>
    <property type="evidence" value="ECO:0007669"/>
    <property type="project" value="UniProtKB-KW"/>
</dbReference>
<evidence type="ECO:0000259" key="4">
    <source>
        <dbReference type="PROSITE" id="PS50949"/>
    </source>
</evidence>
<feature type="domain" description="HTH gntR-type" evidence="4">
    <location>
        <begin position="6"/>
        <end position="74"/>
    </location>
</feature>